<keyword evidence="14" id="KW-0464">Manganese</keyword>
<comment type="function">
    <text evidence="1 14">DNA ligase that catalyzes the formation of phosphodiester linkages between 5'-phosphoryl and 3'-hydroxyl groups in double-stranded DNA using NAD as a coenzyme and as the energy source for the reaction. It is essential for DNA replication and repair of damaged DNA.</text>
</comment>
<feature type="binding site" evidence="14">
    <location>
        <position position="146"/>
    </location>
    <ligand>
        <name>NAD(+)</name>
        <dbReference type="ChEBI" id="CHEBI:57540"/>
    </ligand>
</feature>
<evidence type="ECO:0000256" key="12">
    <source>
        <dbReference type="ARBA" id="ARBA00034005"/>
    </source>
</evidence>
<evidence type="ECO:0000256" key="14">
    <source>
        <dbReference type="HAMAP-Rule" id="MF_01588"/>
    </source>
</evidence>
<evidence type="ECO:0000256" key="5">
    <source>
        <dbReference type="ARBA" id="ARBA00022705"/>
    </source>
</evidence>
<feature type="binding site" evidence="14">
    <location>
        <position position="423"/>
    </location>
    <ligand>
        <name>Zn(2+)</name>
        <dbReference type="ChEBI" id="CHEBI:29105"/>
    </ligand>
</feature>
<evidence type="ECO:0000256" key="7">
    <source>
        <dbReference type="ARBA" id="ARBA00022763"/>
    </source>
</evidence>
<evidence type="ECO:0000256" key="2">
    <source>
        <dbReference type="ARBA" id="ARBA00012722"/>
    </source>
</evidence>
<dbReference type="Gene3D" id="3.30.470.30">
    <property type="entry name" value="DNA ligase/mRNA capping enzyme"/>
    <property type="match status" value="1"/>
</dbReference>
<dbReference type="GO" id="GO:0003911">
    <property type="term" value="F:DNA ligase (NAD+) activity"/>
    <property type="evidence" value="ECO:0007669"/>
    <property type="project" value="UniProtKB-UniRule"/>
</dbReference>
<dbReference type="PROSITE" id="PS50172">
    <property type="entry name" value="BRCT"/>
    <property type="match status" value="1"/>
</dbReference>
<dbReference type="PIRSF" id="PIRSF001604">
    <property type="entry name" value="LigA"/>
    <property type="match status" value="1"/>
</dbReference>
<feature type="binding site" evidence="14">
    <location>
        <begin position="91"/>
        <end position="92"/>
    </location>
    <ligand>
        <name>NAD(+)</name>
        <dbReference type="ChEBI" id="CHEBI:57540"/>
    </ligand>
</feature>
<dbReference type="Gene3D" id="2.40.50.140">
    <property type="entry name" value="Nucleic acid-binding proteins"/>
    <property type="match status" value="1"/>
</dbReference>
<dbReference type="InterPro" id="IPR036420">
    <property type="entry name" value="BRCT_dom_sf"/>
</dbReference>
<feature type="binding site" evidence="14">
    <location>
        <position position="326"/>
    </location>
    <ligand>
        <name>NAD(+)</name>
        <dbReference type="ChEBI" id="CHEBI:57540"/>
    </ligand>
</feature>
<dbReference type="InterPro" id="IPR041663">
    <property type="entry name" value="DisA/LigA_HHH"/>
</dbReference>
<dbReference type="NCBIfam" id="TIGR00575">
    <property type="entry name" value="dnlj"/>
    <property type="match status" value="1"/>
</dbReference>
<evidence type="ECO:0000256" key="6">
    <source>
        <dbReference type="ARBA" id="ARBA00022723"/>
    </source>
</evidence>
<dbReference type="InterPro" id="IPR033136">
    <property type="entry name" value="DNA_ligase_CS"/>
</dbReference>
<dbReference type="PANTHER" id="PTHR23389:SF9">
    <property type="entry name" value="DNA LIGASE"/>
    <property type="match status" value="1"/>
</dbReference>
<dbReference type="EMBL" id="CP061799">
    <property type="protein sequence ID" value="QTA83054.1"/>
    <property type="molecule type" value="Genomic_DNA"/>
</dbReference>
<dbReference type="Pfam" id="PF00533">
    <property type="entry name" value="BRCT"/>
    <property type="match status" value="1"/>
</dbReference>
<dbReference type="Gene3D" id="1.10.150.20">
    <property type="entry name" value="5' to 3' exonuclease, C-terminal subdomain"/>
    <property type="match status" value="2"/>
</dbReference>
<dbReference type="Pfam" id="PF01653">
    <property type="entry name" value="DNA_ligase_aden"/>
    <property type="match status" value="1"/>
</dbReference>
<dbReference type="GO" id="GO:0046872">
    <property type="term" value="F:metal ion binding"/>
    <property type="evidence" value="ECO:0007669"/>
    <property type="project" value="UniProtKB-KW"/>
</dbReference>
<dbReference type="SUPFAM" id="SSF56091">
    <property type="entry name" value="DNA ligase/mRNA capping enzyme, catalytic domain"/>
    <property type="match status" value="1"/>
</dbReference>
<comment type="caution">
    <text evidence="14">Lacks conserved residue(s) required for the propagation of feature annotation.</text>
</comment>
<feature type="active site" description="N6-AMP-lysine intermediate" evidence="14">
    <location>
        <position position="125"/>
    </location>
</feature>
<dbReference type="Gene3D" id="6.20.10.30">
    <property type="match status" value="1"/>
</dbReference>
<dbReference type="PANTHER" id="PTHR23389">
    <property type="entry name" value="CHROMOSOME TRANSMISSION FIDELITY FACTOR 18"/>
    <property type="match status" value="1"/>
</dbReference>
<dbReference type="SUPFAM" id="SSF52113">
    <property type="entry name" value="BRCT domain"/>
    <property type="match status" value="1"/>
</dbReference>
<comment type="similarity">
    <text evidence="13 14">Belongs to the NAD-dependent DNA ligase family. LigA subfamily.</text>
</comment>
<dbReference type="AlphaFoldDB" id="A0A975GJ41"/>
<dbReference type="InterPro" id="IPR003583">
    <property type="entry name" value="Hlx-hairpin-Hlx_DNA-bd_motif"/>
</dbReference>
<feature type="binding site" evidence="14">
    <location>
        <begin position="42"/>
        <end position="46"/>
    </location>
    <ligand>
        <name>NAD(+)</name>
        <dbReference type="ChEBI" id="CHEBI:57540"/>
    </ligand>
</feature>
<feature type="binding site" evidence="14">
    <location>
        <position position="443"/>
    </location>
    <ligand>
        <name>Zn(2+)</name>
        <dbReference type="ChEBI" id="CHEBI:29105"/>
    </ligand>
</feature>
<keyword evidence="9 14" id="KW-0460">Magnesium</keyword>
<dbReference type="NCBIfam" id="NF005932">
    <property type="entry name" value="PRK07956.1"/>
    <property type="match status" value="1"/>
</dbReference>
<reference evidence="16" key="1">
    <citation type="journal article" date="2021" name="Microb. Physiol.">
        <title>Proteogenomic Insights into the Physiology of Marine, Sulfate-Reducing, Filamentous Desulfonema limicola and Desulfonema magnum.</title>
        <authorList>
            <person name="Schnaars V."/>
            <person name="Wohlbrand L."/>
            <person name="Scheve S."/>
            <person name="Hinrichs C."/>
            <person name="Reinhardt R."/>
            <person name="Rabus R."/>
        </authorList>
    </citation>
    <scope>NUCLEOTIDE SEQUENCE</scope>
    <source>
        <strain evidence="16">5ac10</strain>
    </source>
</reference>
<evidence type="ECO:0000256" key="10">
    <source>
        <dbReference type="ARBA" id="ARBA00023027"/>
    </source>
</evidence>
<comment type="catalytic activity">
    <reaction evidence="12 14">
        <text>NAD(+) + (deoxyribonucleotide)n-3'-hydroxyl + 5'-phospho-(deoxyribonucleotide)m = (deoxyribonucleotide)n+m + AMP + beta-nicotinamide D-nucleotide.</text>
        <dbReference type="EC" id="6.5.1.2"/>
    </reaction>
</comment>
<feature type="binding site" evidence="14">
    <location>
        <position position="186"/>
    </location>
    <ligand>
        <name>NAD(+)</name>
        <dbReference type="ChEBI" id="CHEBI:57540"/>
    </ligand>
</feature>
<comment type="cofactor">
    <cofactor evidence="14">
        <name>Mg(2+)</name>
        <dbReference type="ChEBI" id="CHEBI:18420"/>
    </cofactor>
    <cofactor evidence="14">
        <name>Mn(2+)</name>
        <dbReference type="ChEBI" id="CHEBI:29035"/>
    </cofactor>
</comment>
<accession>A0A975GJ41</accession>
<evidence type="ECO:0000256" key="8">
    <source>
        <dbReference type="ARBA" id="ARBA00022833"/>
    </source>
</evidence>
<keyword evidence="7 14" id="KW-0227">DNA damage</keyword>
<dbReference type="GO" id="GO:0003677">
    <property type="term" value="F:DNA binding"/>
    <property type="evidence" value="ECO:0007669"/>
    <property type="project" value="InterPro"/>
</dbReference>
<proteinExistence type="inferred from homology"/>
<dbReference type="InterPro" id="IPR001357">
    <property type="entry name" value="BRCT_dom"/>
</dbReference>
<evidence type="ECO:0000256" key="11">
    <source>
        <dbReference type="ARBA" id="ARBA00023204"/>
    </source>
</evidence>
<dbReference type="FunFam" id="3.30.470.30:FF:000001">
    <property type="entry name" value="DNA ligase"/>
    <property type="match status" value="1"/>
</dbReference>
<evidence type="ECO:0000256" key="13">
    <source>
        <dbReference type="ARBA" id="ARBA00060881"/>
    </source>
</evidence>
<keyword evidence="10 14" id="KW-0520">NAD</keyword>
<organism evidence="16 17">
    <name type="scientific">Desulfonema limicola</name>
    <dbReference type="NCBI Taxonomy" id="45656"/>
    <lineage>
        <taxon>Bacteria</taxon>
        <taxon>Pseudomonadati</taxon>
        <taxon>Thermodesulfobacteriota</taxon>
        <taxon>Desulfobacteria</taxon>
        <taxon>Desulfobacterales</taxon>
        <taxon>Desulfococcaceae</taxon>
        <taxon>Desulfonema</taxon>
    </lineage>
</organism>
<evidence type="ECO:0000256" key="4">
    <source>
        <dbReference type="ARBA" id="ARBA00022598"/>
    </source>
</evidence>
<keyword evidence="11 14" id="KW-0234">DNA repair</keyword>
<dbReference type="InterPro" id="IPR001679">
    <property type="entry name" value="DNA_ligase"/>
</dbReference>
<gene>
    <name evidence="16" type="primary">ligA2</name>
    <name evidence="14" type="synonym">ligA</name>
    <name evidence="16" type="ORF">dnl_54470</name>
</gene>
<dbReference type="InterPro" id="IPR004149">
    <property type="entry name" value="Znf_DNAligase_C4"/>
</dbReference>
<evidence type="ECO:0000313" key="16">
    <source>
        <dbReference type="EMBL" id="QTA83054.1"/>
    </source>
</evidence>
<dbReference type="HAMAP" id="MF_01588">
    <property type="entry name" value="DNA_ligase_A"/>
    <property type="match status" value="1"/>
</dbReference>
<dbReference type="GO" id="GO:0006260">
    <property type="term" value="P:DNA replication"/>
    <property type="evidence" value="ECO:0007669"/>
    <property type="project" value="UniProtKB-KW"/>
</dbReference>
<dbReference type="InterPro" id="IPR013840">
    <property type="entry name" value="DNAligase_N"/>
</dbReference>
<dbReference type="GO" id="GO:0005829">
    <property type="term" value="C:cytosol"/>
    <property type="evidence" value="ECO:0007669"/>
    <property type="project" value="TreeGrafter"/>
</dbReference>
<dbReference type="RefSeq" id="WP_207688900.1">
    <property type="nucleotide sequence ID" value="NZ_CP061799.1"/>
</dbReference>
<dbReference type="Pfam" id="PF14520">
    <property type="entry name" value="HHH_5"/>
    <property type="match status" value="1"/>
</dbReference>
<feature type="binding site" evidence="14">
    <location>
        <position position="420"/>
    </location>
    <ligand>
        <name>Zn(2+)</name>
        <dbReference type="ChEBI" id="CHEBI:29105"/>
    </ligand>
</feature>
<keyword evidence="17" id="KW-1185">Reference proteome</keyword>
<dbReference type="CDD" id="cd00114">
    <property type="entry name" value="LIGANc"/>
    <property type="match status" value="1"/>
</dbReference>
<evidence type="ECO:0000259" key="15">
    <source>
        <dbReference type="PROSITE" id="PS50172"/>
    </source>
</evidence>
<dbReference type="SMART" id="SM00532">
    <property type="entry name" value="LIGANc"/>
    <property type="match status" value="1"/>
</dbReference>
<keyword evidence="6 14" id="KW-0479">Metal-binding</keyword>
<keyword evidence="4 14" id="KW-0436">Ligase</keyword>
<evidence type="ECO:0000313" key="17">
    <source>
        <dbReference type="Proteomes" id="UP000663720"/>
    </source>
</evidence>
<dbReference type="Pfam" id="PF12826">
    <property type="entry name" value="HHH_2"/>
    <property type="match status" value="1"/>
</dbReference>
<feature type="binding site" evidence="14">
    <location>
        <position position="302"/>
    </location>
    <ligand>
        <name>NAD(+)</name>
        <dbReference type="ChEBI" id="CHEBI:57540"/>
    </ligand>
</feature>
<dbReference type="GO" id="GO:0006281">
    <property type="term" value="P:DNA repair"/>
    <property type="evidence" value="ECO:0007669"/>
    <property type="project" value="UniProtKB-KW"/>
</dbReference>
<dbReference type="SMART" id="SM00278">
    <property type="entry name" value="HhH1"/>
    <property type="match status" value="3"/>
</dbReference>
<dbReference type="EC" id="6.5.1.2" evidence="2 14"/>
<keyword evidence="8 14" id="KW-0862">Zinc</keyword>
<dbReference type="Gene3D" id="1.10.287.610">
    <property type="entry name" value="Helix hairpin bin"/>
    <property type="match status" value="1"/>
</dbReference>
<feature type="domain" description="BRCT" evidence="15">
    <location>
        <begin position="601"/>
        <end position="671"/>
    </location>
</feature>
<dbReference type="SUPFAM" id="SSF47781">
    <property type="entry name" value="RuvA domain 2-like"/>
    <property type="match status" value="1"/>
</dbReference>
<dbReference type="SMART" id="SM00292">
    <property type="entry name" value="BRCT"/>
    <property type="match status" value="1"/>
</dbReference>
<dbReference type="InterPro" id="IPR012340">
    <property type="entry name" value="NA-bd_OB-fold"/>
</dbReference>
<dbReference type="InterPro" id="IPR010994">
    <property type="entry name" value="RuvA_2-like"/>
</dbReference>
<evidence type="ECO:0000256" key="3">
    <source>
        <dbReference type="ARBA" id="ARBA00013308"/>
    </source>
</evidence>
<dbReference type="FunFam" id="2.40.50.140:FF:000012">
    <property type="entry name" value="DNA ligase"/>
    <property type="match status" value="1"/>
</dbReference>
<dbReference type="InterPro" id="IPR013839">
    <property type="entry name" value="DNAligase_adenylation"/>
</dbReference>
<evidence type="ECO:0000256" key="9">
    <source>
        <dbReference type="ARBA" id="ARBA00022842"/>
    </source>
</evidence>
<dbReference type="CDD" id="cd17748">
    <property type="entry name" value="BRCT_DNA_ligase_like"/>
    <property type="match status" value="1"/>
</dbReference>
<dbReference type="FunFam" id="1.10.150.20:FF:000007">
    <property type="entry name" value="DNA ligase"/>
    <property type="match status" value="1"/>
</dbReference>
<keyword evidence="5 14" id="KW-0235">DNA replication</keyword>
<protein>
    <recommendedName>
        <fullName evidence="3 14">DNA ligase</fullName>
        <ecNumber evidence="2 14">6.5.1.2</ecNumber>
    </recommendedName>
    <alternativeName>
        <fullName evidence="14">Polydeoxyribonucleotide synthase [NAD(+)]</fullName>
    </alternativeName>
</protein>
<dbReference type="KEGG" id="dli:dnl_54470"/>
<feature type="binding site" evidence="14">
    <location>
        <position position="123"/>
    </location>
    <ligand>
        <name>NAD(+)</name>
        <dbReference type="ChEBI" id="CHEBI:57540"/>
    </ligand>
</feature>
<sequence>MSADSVKPGIDKAVIQKLEFLRKELHRHNHRYYILDDPEISDSEYDRMMQELLSLEAKYPELYSQDSPALRVGSPPLSQFETIEHSIPMLSLDNAFNDSDILDFDQRIKKYLKTDIEILYTAEPKLDGLAVELVYEQGRLVMASTRGDGITGEVITNNIRTIGSVPLVLYPENGKTIPSLVEVRGEVFISLEGFRRMNEERLSQDLPPFANPRNAAAGSLRQLDSRVTAKRPLEIFLYGLGKVSNLEAKSHWESLEFLKNLGFRINPLARPGLKIPGVIEYYKELVNMRHCLPYDIDGMVIKVDSLELQKQLGVKSRSPRWAIAYKFEAVQETTRIISIDVQVGRTGALTPVARLEPVNVGGALISNATLHNADEIRRKDIREGDRVLVQRAGDVIPEVVKVMESARTGEEKVFEMPLKCPVCGSDVQKDADEAVLRCINISCPAQIKGRIRHFASKGAFDIEGLGNKLADQLVDKGLVKSYADIFSLDVPSLEALERMGKKSAQNIVNAVEKSKKISLARFIYALGIRHVGEGIAKILAKKFEKLESLLSAEFEEIKDIEGMGPEIAGSICSFFARNENRETIERLLKSGLDIYTEKTGEASLPLAGKTFVLTGSLENMTREQAQKIIEDAGGKVSGSVSKKTDYVLAGAKAGSKLKKARDLGIEVIDEQMFQTMTAGHS</sequence>
<dbReference type="Pfam" id="PF03120">
    <property type="entry name" value="OB_DNA_ligase"/>
    <property type="match status" value="1"/>
</dbReference>
<evidence type="ECO:0000256" key="1">
    <source>
        <dbReference type="ARBA" id="ARBA00004067"/>
    </source>
</evidence>
<dbReference type="Gene3D" id="3.40.50.10190">
    <property type="entry name" value="BRCT domain"/>
    <property type="match status" value="1"/>
</dbReference>
<dbReference type="Proteomes" id="UP000663720">
    <property type="component" value="Chromosome"/>
</dbReference>
<dbReference type="FunFam" id="1.10.150.20:FF:000006">
    <property type="entry name" value="DNA ligase"/>
    <property type="match status" value="1"/>
</dbReference>
<dbReference type="Pfam" id="PF03119">
    <property type="entry name" value="DNA_ligase_ZBD"/>
    <property type="match status" value="1"/>
</dbReference>
<dbReference type="InterPro" id="IPR004150">
    <property type="entry name" value="NAD_DNA_ligase_OB"/>
</dbReference>
<name>A0A975GJ41_9BACT</name>
<dbReference type="SUPFAM" id="SSF50249">
    <property type="entry name" value="Nucleic acid-binding proteins"/>
    <property type="match status" value="1"/>
</dbReference>
<dbReference type="PROSITE" id="PS01056">
    <property type="entry name" value="DNA_LIGASE_N2"/>
    <property type="match status" value="1"/>
</dbReference>